<dbReference type="PANTHER" id="PTHR43538:SF1">
    <property type="entry name" value="(R)-CITRAMALATE SYNTHASE"/>
    <property type="match status" value="1"/>
</dbReference>
<dbReference type="CDD" id="cd07941">
    <property type="entry name" value="DRE_TIM_LeuA3"/>
    <property type="match status" value="1"/>
</dbReference>
<evidence type="ECO:0000256" key="6">
    <source>
        <dbReference type="ARBA" id="ARBA00023304"/>
    </source>
</evidence>
<keyword evidence="6" id="KW-0100">Branched-chain amino acid biosynthesis</keyword>
<dbReference type="InterPro" id="IPR002034">
    <property type="entry name" value="AIPM/Hcit_synth_CS"/>
</dbReference>
<keyword evidence="12" id="KW-1185">Reference proteome</keyword>
<dbReference type="PROSITE" id="PS00815">
    <property type="entry name" value="AIPM_HOMOCIT_SYNTH_1"/>
    <property type="match status" value="1"/>
</dbReference>
<evidence type="ECO:0000313" key="12">
    <source>
        <dbReference type="Proteomes" id="UP000318288"/>
    </source>
</evidence>
<keyword evidence="3" id="KW-0028">Amino-acid biosynthesis</keyword>
<dbReference type="Gene3D" id="1.10.238.260">
    <property type="match status" value="1"/>
</dbReference>
<dbReference type="InterPro" id="IPR036230">
    <property type="entry name" value="LeuA_allosteric_dom_sf"/>
</dbReference>
<dbReference type="SMART" id="SM00917">
    <property type="entry name" value="LeuA_dimer"/>
    <property type="match status" value="1"/>
</dbReference>
<dbReference type="InterPro" id="IPR013785">
    <property type="entry name" value="Aldolase_TIM"/>
</dbReference>
<dbReference type="InterPro" id="IPR013709">
    <property type="entry name" value="2-isopropylmalate_synth_dimer"/>
</dbReference>
<evidence type="ECO:0000256" key="7">
    <source>
        <dbReference type="ARBA" id="ARBA00048263"/>
    </source>
</evidence>
<dbReference type="InterPro" id="IPR000891">
    <property type="entry name" value="PYR_CT"/>
</dbReference>
<protein>
    <recommendedName>
        <fullName evidence="8">Citramalate synthase</fullName>
        <ecNumber evidence="8">2.3.3.21</ecNumber>
    </recommendedName>
</protein>
<comment type="caution">
    <text evidence="11">The sequence shown here is derived from an EMBL/GenBank/DDBJ whole genome shotgun (WGS) entry which is preliminary data.</text>
</comment>
<gene>
    <name evidence="11" type="primary">leuA_1</name>
    <name evidence="11" type="ORF">Poly51_06480</name>
</gene>
<evidence type="ECO:0000259" key="10">
    <source>
        <dbReference type="PROSITE" id="PS50991"/>
    </source>
</evidence>
<dbReference type="InterPro" id="IPR054691">
    <property type="entry name" value="LeuA/HCS_post-cat"/>
</dbReference>
<evidence type="ECO:0000256" key="5">
    <source>
        <dbReference type="ARBA" id="ARBA00022679"/>
    </source>
</evidence>
<evidence type="ECO:0000256" key="2">
    <source>
        <dbReference type="ARBA" id="ARBA00006154"/>
    </source>
</evidence>
<comment type="pathway">
    <text evidence="1">Amino-acid biosynthesis; L-isoleucine biosynthesis; 2-oxobutanoate from pyruvate: step 1/3.</text>
</comment>
<feature type="domain" description="Pyruvate carboxyltransferase" evidence="10">
    <location>
        <begin position="21"/>
        <end position="289"/>
    </location>
</feature>
<evidence type="ECO:0000256" key="9">
    <source>
        <dbReference type="RuleBase" id="RU003523"/>
    </source>
</evidence>
<dbReference type="GO" id="GO:0009098">
    <property type="term" value="P:L-leucine biosynthetic process"/>
    <property type="evidence" value="ECO:0007669"/>
    <property type="project" value="InterPro"/>
</dbReference>
<reference evidence="11 12" key="1">
    <citation type="submission" date="2019-02" db="EMBL/GenBank/DDBJ databases">
        <title>Deep-cultivation of Planctomycetes and their phenomic and genomic characterization uncovers novel biology.</title>
        <authorList>
            <person name="Wiegand S."/>
            <person name="Jogler M."/>
            <person name="Boedeker C."/>
            <person name="Pinto D."/>
            <person name="Vollmers J."/>
            <person name="Rivas-Marin E."/>
            <person name="Kohn T."/>
            <person name="Peeters S.H."/>
            <person name="Heuer A."/>
            <person name="Rast P."/>
            <person name="Oberbeckmann S."/>
            <person name="Bunk B."/>
            <person name="Jeske O."/>
            <person name="Meyerdierks A."/>
            <person name="Storesund J.E."/>
            <person name="Kallscheuer N."/>
            <person name="Luecker S."/>
            <person name="Lage O.M."/>
            <person name="Pohl T."/>
            <person name="Merkel B.J."/>
            <person name="Hornburger P."/>
            <person name="Mueller R.-W."/>
            <person name="Bruemmer F."/>
            <person name="Labrenz M."/>
            <person name="Spormann A.M."/>
            <person name="Op Den Camp H."/>
            <person name="Overmann J."/>
            <person name="Amann R."/>
            <person name="Jetten M.S.M."/>
            <person name="Mascher T."/>
            <person name="Medema M.H."/>
            <person name="Devos D.P."/>
            <person name="Kaster A.-K."/>
            <person name="Ovreas L."/>
            <person name="Rohde M."/>
            <person name="Galperin M.Y."/>
            <person name="Jogler C."/>
        </authorList>
    </citation>
    <scope>NUCLEOTIDE SEQUENCE [LARGE SCALE GENOMIC DNA]</scope>
    <source>
        <strain evidence="11 12">Poly51</strain>
    </source>
</reference>
<keyword evidence="5 9" id="KW-0808">Transferase</keyword>
<organism evidence="11 12">
    <name type="scientific">Rubripirellula tenax</name>
    <dbReference type="NCBI Taxonomy" id="2528015"/>
    <lineage>
        <taxon>Bacteria</taxon>
        <taxon>Pseudomonadati</taxon>
        <taxon>Planctomycetota</taxon>
        <taxon>Planctomycetia</taxon>
        <taxon>Pirellulales</taxon>
        <taxon>Pirellulaceae</taxon>
        <taxon>Rubripirellula</taxon>
    </lineage>
</organism>
<dbReference type="Pfam" id="PF22617">
    <property type="entry name" value="HCS_D2"/>
    <property type="match status" value="1"/>
</dbReference>
<keyword evidence="11" id="KW-0012">Acyltransferase</keyword>
<dbReference type="SUPFAM" id="SSF110921">
    <property type="entry name" value="2-isopropylmalate synthase LeuA, allosteric (dimerisation) domain"/>
    <property type="match status" value="1"/>
</dbReference>
<dbReference type="InterPro" id="IPR005675">
    <property type="entry name" value="Citramal_synthase"/>
</dbReference>
<dbReference type="AlphaFoldDB" id="A0A5C6FIF3"/>
<dbReference type="GO" id="GO:0043714">
    <property type="term" value="F:(R)-citramalate synthase activity"/>
    <property type="evidence" value="ECO:0007669"/>
    <property type="project" value="UniProtKB-UniRule"/>
</dbReference>
<evidence type="ECO:0000256" key="8">
    <source>
        <dbReference type="NCBIfam" id="TIGR00977"/>
    </source>
</evidence>
<name>A0A5C6FIF3_9BACT</name>
<comment type="similarity">
    <text evidence="2 9">Belongs to the alpha-IPM synthase/homocitrate synthase family.</text>
</comment>
<dbReference type="PANTHER" id="PTHR43538">
    <property type="entry name" value="ALPHA-IPM SYNTHASE/HOMOCITRATE SYNTHASE"/>
    <property type="match status" value="1"/>
</dbReference>
<dbReference type="EMBL" id="SJPW01000001">
    <property type="protein sequence ID" value="TWU60373.1"/>
    <property type="molecule type" value="Genomic_DNA"/>
</dbReference>
<sequence>MGSGVFSLSALSKYSMTDRPIQIYDTTLRDGSQGEGVSFSLQDKLNIARRLAEIGINFIEGGYPLSNEKDVAFFKQIRKDNLGDSKICAFGMTRRRAMKAADDPGMKALVAAETPCITLVGKTWDYHATDVLNVTLEENLAMIGESAEFLGRGAEVIYDAEHFFDGYKANPEYAIETLRAAASAGAKYLVLCDTNGGTLPEQVAEVTRAAIDGTRDYEVRVGIHTHNDGELAVANSLAAVDAGASQVQGTINGIGERCGNADLISVMANLALKKKGYQVLGGRDMKHLTELSRYVYETANLQWRGGQPFVGQSAFAHKGGMHVHAINKAAKTYEHIDPALVGNERRILVSELSGRSNIVAVATKHNIQDDRELMDKILSEVVRLENQGYQFENAGASFDLLIKKLSNTFTPHFEPIKYRIVAGDRDSSSGGVFAEAIIKLKVGEELWFDAAEGHGPVNALDAGLRKALSGAFPCLHDMKLIDYKVRVVDSGAGTAAAIRVNIESGDTKETWGTIGVSDNIIAASWQALTDAVEYKLHKERSANSV</sequence>
<dbReference type="Pfam" id="PF00682">
    <property type="entry name" value="HMGL-like"/>
    <property type="match status" value="1"/>
</dbReference>
<dbReference type="NCBIfam" id="TIGR00977">
    <property type="entry name" value="citramal_synth"/>
    <property type="match status" value="1"/>
</dbReference>
<keyword evidence="4" id="KW-0412">Isoleucine biosynthesis</keyword>
<dbReference type="Gene3D" id="3.20.20.70">
    <property type="entry name" value="Aldolase class I"/>
    <property type="match status" value="1"/>
</dbReference>
<evidence type="ECO:0000256" key="1">
    <source>
        <dbReference type="ARBA" id="ARBA00004743"/>
    </source>
</evidence>
<dbReference type="Pfam" id="PF08502">
    <property type="entry name" value="LeuA_dimer"/>
    <property type="match status" value="1"/>
</dbReference>
<evidence type="ECO:0000256" key="3">
    <source>
        <dbReference type="ARBA" id="ARBA00022605"/>
    </source>
</evidence>
<dbReference type="EC" id="2.3.3.21" evidence="8"/>
<dbReference type="UniPathway" id="UPA00047">
    <property type="reaction ID" value="UER00066"/>
</dbReference>
<dbReference type="SUPFAM" id="SSF51569">
    <property type="entry name" value="Aldolase"/>
    <property type="match status" value="1"/>
</dbReference>
<evidence type="ECO:0000256" key="4">
    <source>
        <dbReference type="ARBA" id="ARBA00022624"/>
    </source>
</evidence>
<comment type="catalytic activity">
    <reaction evidence="7">
        <text>pyruvate + acetyl-CoA + H2O = (3R)-citramalate + CoA + H(+)</text>
        <dbReference type="Rhea" id="RHEA:19045"/>
        <dbReference type="ChEBI" id="CHEBI:15361"/>
        <dbReference type="ChEBI" id="CHEBI:15377"/>
        <dbReference type="ChEBI" id="CHEBI:15378"/>
        <dbReference type="ChEBI" id="CHEBI:30934"/>
        <dbReference type="ChEBI" id="CHEBI:57287"/>
        <dbReference type="ChEBI" id="CHEBI:57288"/>
        <dbReference type="EC" id="2.3.3.21"/>
    </reaction>
</comment>
<dbReference type="Proteomes" id="UP000318288">
    <property type="component" value="Unassembled WGS sequence"/>
</dbReference>
<dbReference type="GO" id="GO:0009097">
    <property type="term" value="P:isoleucine biosynthetic process"/>
    <property type="evidence" value="ECO:0007669"/>
    <property type="project" value="UniProtKB-UniRule"/>
</dbReference>
<proteinExistence type="inferred from homology"/>
<accession>A0A5C6FIF3</accession>
<evidence type="ECO:0000313" key="11">
    <source>
        <dbReference type="EMBL" id="TWU60373.1"/>
    </source>
</evidence>
<dbReference type="Gene3D" id="3.30.160.270">
    <property type="match status" value="1"/>
</dbReference>
<dbReference type="PROSITE" id="PS50991">
    <property type="entry name" value="PYR_CT"/>
    <property type="match status" value="1"/>
</dbReference>
<dbReference type="GO" id="GO:0003852">
    <property type="term" value="F:2-isopropylmalate synthase activity"/>
    <property type="evidence" value="ECO:0007669"/>
    <property type="project" value="InterPro"/>
</dbReference>